<dbReference type="Proteomes" id="UP000681720">
    <property type="component" value="Unassembled WGS sequence"/>
</dbReference>
<proteinExistence type="predicted"/>
<evidence type="ECO:0000313" key="2">
    <source>
        <dbReference type="Proteomes" id="UP000681720"/>
    </source>
</evidence>
<protein>
    <submittedName>
        <fullName evidence="1">Uncharacterized protein</fullName>
    </submittedName>
</protein>
<gene>
    <name evidence="1" type="ORF">GIL414_LOCUS67304</name>
</gene>
<comment type="caution">
    <text evidence="1">The sequence shown here is derived from an EMBL/GenBank/DDBJ whole genome shotgun (WGS) entry which is preliminary data.</text>
</comment>
<reference evidence="1" key="1">
    <citation type="submission" date="2021-02" db="EMBL/GenBank/DDBJ databases">
        <authorList>
            <person name="Nowell W R."/>
        </authorList>
    </citation>
    <scope>NUCLEOTIDE SEQUENCE</scope>
</reference>
<sequence length="83" mass="10418">MMHFFRGRRFETFDQVEAACREFFEFKEPHWYRDQIRQLAERWRKVNIIRQLSSLSAYAQDLFHELITDRLILFDFMHMMVLK</sequence>
<name>A0A8S3H1G1_9BILA</name>
<dbReference type="AlphaFoldDB" id="A0A8S3H1G1"/>
<dbReference type="Gene3D" id="1.20.5.340">
    <property type="match status" value="1"/>
</dbReference>
<accession>A0A8S3H1G1</accession>
<evidence type="ECO:0000313" key="1">
    <source>
        <dbReference type="EMBL" id="CAF5174753.1"/>
    </source>
</evidence>
<organism evidence="1 2">
    <name type="scientific">Rotaria magnacalcarata</name>
    <dbReference type="NCBI Taxonomy" id="392030"/>
    <lineage>
        <taxon>Eukaryota</taxon>
        <taxon>Metazoa</taxon>
        <taxon>Spiralia</taxon>
        <taxon>Gnathifera</taxon>
        <taxon>Rotifera</taxon>
        <taxon>Eurotatoria</taxon>
        <taxon>Bdelloidea</taxon>
        <taxon>Philodinida</taxon>
        <taxon>Philodinidae</taxon>
        <taxon>Rotaria</taxon>
    </lineage>
</organism>
<dbReference type="EMBL" id="CAJOBJ010325687">
    <property type="protein sequence ID" value="CAF5174753.1"/>
    <property type="molecule type" value="Genomic_DNA"/>
</dbReference>